<evidence type="ECO:0000259" key="7">
    <source>
        <dbReference type="Pfam" id="PF01137"/>
    </source>
</evidence>
<comment type="caution">
    <text evidence="9">The sequence shown here is derived from an EMBL/GenBank/DDBJ whole genome shotgun (WGS) entry which is preliminary data.</text>
</comment>
<dbReference type="GO" id="GO:0005737">
    <property type="term" value="C:cytoplasm"/>
    <property type="evidence" value="ECO:0007669"/>
    <property type="project" value="UniProtKB-SubCell"/>
</dbReference>
<comment type="catalytic activity">
    <reaction evidence="4 5">
        <text>a 3'-end 3'-phospho-ribonucleotide-RNA + ATP = a 3'-end 2',3'-cyclophospho-ribonucleotide-RNA + AMP + diphosphate</text>
        <dbReference type="Rhea" id="RHEA:23976"/>
        <dbReference type="Rhea" id="RHEA-COMP:10463"/>
        <dbReference type="Rhea" id="RHEA-COMP:10464"/>
        <dbReference type="ChEBI" id="CHEBI:30616"/>
        <dbReference type="ChEBI" id="CHEBI:33019"/>
        <dbReference type="ChEBI" id="CHEBI:83062"/>
        <dbReference type="ChEBI" id="CHEBI:83064"/>
        <dbReference type="ChEBI" id="CHEBI:456215"/>
        <dbReference type="EC" id="6.5.1.4"/>
    </reaction>
</comment>
<reference evidence="10" key="1">
    <citation type="submission" date="2018-08" db="EMBL/GenBank/DDBJ databases">
        <authorList>
            <person name="Zhang J."/>
            <person name="Du Z.-J."/>
        </authorList>
    </citation>
    <scope>NUCLEOTIDE SEQUENCE [LARGE SCALE GENOMIC DNA]</scope>
    <source>
        <strain evidence="10">KCTC 52655</strain>
    </source>
</reference>
<dbReference type="PANTHER" id="PTHR11096:SF0">
    <property type="entry name" value="RNA 3'-TERMINAL PHOSPHATE CYCLASE"/>
    <property type="match status" value="1"/>
</dbReference>
<comment type="caution">
    <text evidence="5">Lacks conserved residue(s) required for the propagation of feature annotation.</text>
</comment>
<dbReference type="EC" id="6.5.1.4" evidence="5 6"/>
<dbReference type="SUPFAM" id="SSF55205">
    <property type="entry name" value="EPT/RTPC-like"/>
    <property type="match status" value="2"/>
</dbReference>
<dbReference type="Proteomes" id="UP000256561">
    <property type="component" value="Unassembled WGS sequence"/>
</dbReference>
<dbReference type="EMBL" id="QRHA01000009">
    <property type="protein sequence ID" value="RDV24608.1"/>
    <property type="molecule type" value="Genomic_DNA"/>
</dbReference>
<evidence type="ECO:0000259" key="8">
    <source>
        <dbReference type="Pfam" id="PF05189"/>
    </source>
</evidence>
<evidence type="ECO:0000256" key="6">
    <source>
        <dbReference type="NCBIfam" id="TIGR03399"/>
    </source>
</evidence>
<dbReference type="HAMAP" id="MF_00200">
    <property type="entry name" value="RTC"/>
    <property type="match status" value="1"/>
</dbReference>
<dbReference type="InterPro" id="IPR017770">
    <property type="entry name" value="RNA3'_term_phos_cyc_type_1"/>
</dbReference>
<dbReference type="Gene3D" id="3.65.10.20">
    <property type="entry name" value="RNA 3'-terminal phosphate cyclase domain"/>
    <property type="match status" value="1"/>
</dbReference>
<evidence type="ECO:0000256" key="2">
    <source>
        <dbReference type="ARBA" id="ARBA00022598"/>
    </source>
</evidence>
<protein>
    <recommendedName>
        <fullName evidence="5 6">RNA 3'-terminal phosphate cyclase</fullName>
        <shortName evidence="5">RNA cyclase</shortName>
        <shortName evidence="5">RNA-3'-phosphate cyclase</shortName>
        <ecNumber evidence="5 6">6.5.1.4</ecNumber>
    </recommendedName>
</protein>
<dbReference type="NCBIfam" id="NF003246">
    <property type="entry name" value="PRK04204.1-2"/>
    <property type="match status" value="1"/>
</dbReference>
<dbReference type="PIRSF" id="PIRSF005378">
    <property type="entry name" value="RNA3'_term_phos_cycl_euk"/>
    <property type="match status" value="1"/>
</dbReference>
<dbReference type="AlphaFoldDB" id="A0A3D8M4S4"/>
<feature type="domain" description="RNA 3'-terminal phosphate cyclase" evidence="7">
    <location>
        <begin position="11"/>
        <end position="329"/>
    </location>
</feature>
<keyword evidence="2 5" id="KW-0436">Ligase</keyword>
<organism evidence="9 10">
    <name type="scientific">Alteromonas aestuariivivens</name>
    <dbReference type="NCBI Taxonomy" id="1938339"/>
    <lineage>
        <taxon>Bacteria</taxon>
        <taxon>Pseudomonadati</taxon>
        <taxon>Pseudomonadota</taxon>
        <taxon>Gammaproteobacteria</taxon>
        <taxon>Alteromonadales</taxon>
        <taxon>Alteromonadaceae</taxon>
        <taxon>Alteromonas/Salinimonas group</taxon>
        <taxon>Alteromonas</taxon>
    </lineage>
</organism>
<accession>A0A3D8M4S4</accession>
<dbReference type="GO" id="GO:0006396">
    <property type="term" value="P:RNA processing"/>
    <property type="evidence" value="ECO:0007669"/>
    <property type="project" value="UniProtKB-UniRule"/>
</dbReference>
<evidence type="ECO:0000313" key="9">
    <source>
        <dbReference type="EMBL" id="RDV24608.1"/>
    </source>
</evidence>
<comment type="similarity">
    <text evidence="1 5">Belongs to the RNA 3'-terminal cyclase family. Type 1 subfamily.</text>
</comment>
<comment type="subcellular location">
    <subcellularLocation>
        <location evidence="5">Cytoplasm</location>
    </subcellularLocation>
</comment>
<dbReference type="NCBIfam" id="TIGR03399">
    <property type="entry name" value="RNA_3prim_cycl"/>
    <property type="match status" value="1"/>
</dbReference>
<dbReference type="InterPro" id="IPR036553">
    <property type="entry name" value="RPTC_insert"/>
</dbReference>
<dbReference type="InterPro" id="IPR000228">
    <property type="entry name" value="RNA3'_term_phos_cyc"/>
</dbReference>
<dbReference type="Pfam" id="PF05189">
    <property type="entry name" value="RTC_insert"/>
    <property type="match status" value="1"/>
</dbReference>
<evidence type="ECO:0000256" key="3">
    <source>
        <dbReference type="ARBA" id="ARBA00022741"/>
    </source>
</evidence>
<dbReference type="RefSeq" id="WP_115593854.1">
    <property type="nucleotide sequence ID" value="NZ_QRHA01000009.1"/>
</dbReference>
<feature type="domain" description="RNA 3'-terminal phosphate cyclase insert" evidence="8">
    <location>
        <begin position="194"/>
        <end position="279"/>
    </location>
</feature>
<keyword evidence="5" id="KW-0067">ATP-binding</keyword>
<dbReference type="InterPro" id="IPR013792">
    <property type="entry name" value="RNA3'P_cycl/enolpyr_Trfase_a/b"/>
</dbReference>
<keyword evidence="10" id="KW-1185">Reference proteome</keyword>
<keyword evidence="3 5" id="KW-0547">Nucleotide-binding</keyword>
<sequence>MTYLHIDGAQGEGGGQVLRTALTLSILTKQPIEIVNIRAKRKKPGLLRQHITSVLAAQAICGATTEGVELGAGRIRFTPGEVVPGDYHFSIGTAGSTVLVCQTILPVLALANASSSVTFEGGTHNGMSPSLCFLEQSYLPLLQKMGIGCQVERSALGFYPAGGGKWKIHITPAKALSRIELTEAADNIAAAPENCRLHALVSQLPPSIGEREIETARAILNWNASKGAVTEVDSLGPGNSFQLKIESKTHTSLFEVVGELGVSAERVAKRCAGRVRKFIHSQAAVEEQLADQLLIPMVLAGGGTFTTSKPTLHTTTNIEIIRLFVDINIVEKQVNDVCWKITLGE</sequence>
<proteinExistence type="inferred from homology"/>
<dbReference type="OrthoDB" id="9789235at2"/>
<evidence type="ECO:0000256" key="5">
    <source>
        <dbReference type="HAMAP-Rule" id="MF_00200"/>
    </source>
</evidence>
<name>A0A3D8M4S4_9ALTE</name>
<dbReference type="SUPFAM" id="SSF52913">
    <property type="entry name" value="RNA 3'-terminal phosphate cyclase, RPTC, insert domain"/>
    <property type="match status" value="1"/>
</dbReference>
<dbReference type="Gene3D" id="3.30.360.20">
    <property type="entry name" value="RNA 3'-terminal phosphate cyclase, insert domain"/>
    <property type="match status" value="1"/>
</dbReference>
<dbReference type="InterPro" id="IPR037136">
    <property type="entry name" value="RNA3'_phos_cyclase_dom_sf"/>
</dbReference>
<dbReference type="GO" id="GO:0005524">
    <property type="term" value="F:ATP binding"/>
    <property type="evidence" value="ECO:0007669"/>
    <property type="project" value="UniProtKB-KW"/>
</dbReference>
<comment type="function">
    <text evidence="5">Catalyzes the conversion of 3'-phosphate to a 2',3'-cyclic phosphodiester at the end of RNA. The mechanism of action of the enzyme occurs in 3 steps: (A) adenylation of the enzyme by ATP; (B) transfer of adenylate to an RNA-N3'P to produce RNA-N3'PP5'A; (C) and attack of the adjacent 2'-hydroxyl on the 3'-phosphorus in the diester linkage to produce the cyclic end product. The biological role of this enzyme is unknown but it is likely to function in some aspects of cellular RNA processing.</text>
</comment>
<keyword evidence="5" id="KW-0963">Cytoplasm</keyword>
<evidence type="ECO:0000313" key="10">
    <source>
        <dbReference type="Proteomes" id="UP000256561"/>
    </source>
</evidence>
<feature type="binding site" evidence="5">
    <location>
        <position position="102"/>
    </location>
    <ligand>
        <name>ATP</name>
        <dbReference type="ChEBI" id="CHEBI:30616"/>
    </ligand>
</feature>
<evidence type="ECO:0000256" key="1">
    <source>
        <dbReference type="ARBA" id="ARBA00009206"/>
    </source>
</evidence>
<dbReference type="InterPro" id="IPR023797">
    <property type="entry name" value="RNA3'_phos_cyclase_dom"/>
</dbReference>
<dbReference type="PANTHER" id="PTHR11096">
    <property type="entry name" value="RNA 3' TERMINAL PHOSPHATE CYCLASE"/>
    <property type="match status" value="1"/>
</dbReference>
<gene>
    <name evidence="5" type="primary">rtcA</name>
    <name evidence="9" type="ORF">DXV75_13000</name>
</gene>
<feature type="active site" description="Tele-AMP-histidine intermediate" evidence="5">
    <location>
        <position position="313"/>
    </location>
</feature>
<dbReference type="InterPro" id="IPR013791">
    <property type="entry name" value="RNA3'-term_phos_cycl_insert"/>
</dbReference>
<dbReference type="GO" id="GO:0003963">
    <property type="term" value="F:RNA-3'-phosphate cyclase activity"/>
    <property type="evidence" value="ECO:0007669"/>
    <property type="project" value="UniProtKB-UniRule"/>
</dbReference>
<dbReference type="Pfam" id="PF01137">
    <property type="entry name" value="RTC"/>
    <property type="match status" value="1"/>
</dbReference>
<evidence type="ECO:0000256" key="4">
    <source>
        <dbReference type="ARBA" id="ARBA00024481"/>
    </source>
</evidence>